<dbReference type="InterPro" id="IPR016024">
    <property type="entry name" value="ARM-type_fold"/>
</dbReference>
<proteinExistence type="inferred from homology"/>
<dbReference type="SUPFAM" id="SSF48371">
    <property type="entry name" value="ARM repeat"/>
    <property type="match status" value="1"/>
</dbReference>
<dbReference type="EMBL" id="JAAAUY010000103">
    <property type="protein sequence ID" value="KAF9335362.1"/>
    <property type="molecule type" value="Genomic_DNA"/>
</dbReference>
<dbReference type="Gene3D" id="1.25.10.10">
    <property type="entry name" value="Leucine-rich Repeat Variant"/>
    <property type="match status" value="1"/>
</dbReference>
<gene>
    <name evidence="3" type="ORF">BG006_000232</name>
</gene>
<comment type="similarity">
    <text evidence="1">Belongs to the WAPL family.</text>
</comment>
<reference evidence="3" key="1">
    <citation type="journal article" date="2020" name="Fungal Divers.">
        <title>Resolving the Mortierellaceae phylogeny through synthesis of multi-gene phylogenetics and phylogenomics.</title>
        <authorList>
            <person name="Vandepol N."/>
            <person name="Liber J."/>
            <person name="Desiro A."/>
            <person name="Na H."/>
            <person name="Kennedy M."/>
            <person name="Barry K."/>
            <person name="Grigoriev I.V."/>
            <person name="Miller A.N."/>
            <person name="O'Donnell K."/>
            <person name="Stajich J.E."/>
            <person name="Bonito G."/>
        </authorList>
    </citation>
    <scope>NUCLEOTIDE SEQUENCE</scope>
    <source>
        <strain evidence="3">NVP1</strain>
    </source>
</reference>
<evidence type="ECO:0000313" key="4">
    <source>
        <dbReference type="Proteomes" id="UP000696485"/>
    </source>
</evidence>
<dbReference type="PANTHER" id="PTHR22100">
    <property type="entry name" value="WINGS APART-LIKE PROTEIN HOMOLOG"/>
    <property type="match status" value="1"/>
</dbReference>
<accession>A0A9P5SSV8</accession>
<dbReference type="InterPro" id="IPR039874">
    <property type="entry name" value="WAPL"/>
</dbReference>
<dbReference type="PANTHER" id="PTHR22100:SF13">
    <property type="entry name" value="WINGS APART-LIKE PROTEIN HOMOLOG"/>
    <property type="match status" value="1"/>
</dbReference>
<dbReference type="Pfam" id="PF07814">
    <property type="entry name" value="WAPL"/>
    <property type="match status" value="1"/>
</dbReference>
<comment type="caution">
    <text evidence="3">The sequence shown here is derived from an EMBL/GenBank/DDBJ whole genome shotgun (WGS) entry which is preliminary data.</text>
</comment>
<name>A0A9P5SSV8_9FUNG</name>
<dbReference type="Proteomes" id="UP000696485">
    <property type="component" value="Unassembled WGS sequence"/>
</dbReference>
<organism evidence="3 4">
    <name type="scientific">Podila minutissima</name>
    <dbReference type="NCBI Taxonomy" id="64525"/>
    <lineage>
        <taxon>Eukaryota</taxon>
        <taxon>Fungi</taxon>
        <taxon>Fungi incertae sedis</taxon>
        <taxon>Mucoromycota</taxon>
        <taxon>Mortierellomycotina</taxon>
        <taxon>Mortierellomycetes</taxon>
        <taxon>Mortierellales</taxon>
        <taxon>Mortierellaceae</taxon>
        <taxon>Podila</taxon>
    </lineage>
</organism>
<dbReference type="InterPro" id="IPR022771">
    <property type="entry name" value="WAPL_C"/>
</dbReference>
<feature type="domain" description="Wings apart-like protein C-terminal" evidence="2">
    <location>
        <begin position="1"/>
        <end position="278"/>
    </location>
</feature>
<evidence type="ECO:0000256" key="1">
    <source>
        <dbReference type="ARBA" id="ARBA00006854"/>
    </source>
</evidence>
<evidence type="ECO:0000313" key="3">
    <source>
        <dbReference type="EMBL" id="KAF9335362.1"/>
    </source>
</evidence>
<keyword evidence="4" id="KW-1185">Reference proteome</keyword>
<dbReference type="AlphaFoldDB" id="A0A9P5SSV8"/>
<evidence type="ECO:0000259" key="2">
    <source>
        <dbReference type="Pfam" id="PF07814"/>
    </source>
</evidence>
<dbReference type="InterPro" id="IPR011989">
    <property type="entry name" value="ARM-like"/>
</dbReference>
<sequence>MVNLLRSMLKSEFLCLVKAHRYMDTIYDLIREETNPIVASSLTLMLGLVVKGAKANREVMALTDIVPFLCDNFDSDMDPMGTLPSSKVEITMYNDFKDLARQSGIIMKGQKVLAKSIALSTITTIVNEAVEEQDAGVLALFDQYPDFYTAVIGILVQDLAWIKQPSSSDVISLSDVLDVDRIECSLRILERFSLVSKRPVAILAEQAALCPLLVQLITLCRGHAFKFPRNTGSMSLLLHTLRLLINMTNDFEPCCEALAKSDSVSVLVQNIFQFYDHCRQFPEPNGHTGSHATPNSTDCDALEDKEDDVDKQGWRQQVQNETSGWYDVLLMSTGLLINMLETNPDRRAQFVKTSIALECNATGDCLHKECHCEKSENVLERLVDIYNTEATISEVTENRVLSAYLALLLGCIIDGIPANEKRLHTSVRGATLQPMIDLLIEFSAMHQEIHSSLGSNGVQVLDDELFDSLEEGSSSFSLEAKSSISQSGSMSLDTPTSLDLGLPGPYDAFPTKFAITFPGSKDSAAESTKSFMKIIQVLKDVESRLSK</sequence>
<protein>
    <recommendedName>
        <fullName evidence="2">Wings apart-like protein C-terminal domain-containing protein</fullName>
    </recommendedName>
</protein>